<keyword evidence="10" id="KW-0819">tRNA processing</keyword>
<reference evidence="19" key="1">
    <citation type="submission" date="2017-03" db="EMBL/GenBank/DDBJ databases">
        <authorList>
            <person name="Sharma R."/>
            <person name="Thines M."/>
        </authorList>
    </citation>
    <scope>NUCLEOTIDE SEQUENCE [LARGE SCALE GENOMIC DNA]</scope>
</reference>
<evidence type="ECO:0000259" key="17">
    <source>
        <dbReference type="PROSITE" id="PS51184"/>
    </source>
</evidence>
<feature type="domain" description="JmjC" evidence="17">
    <location>
        <begin position="832"/>
        <end position="988"/>
    </location>
</feature>
<evidence type="ECO:0000256" key="15">
    <source>
        <dbReference type="ARBA" id="ARBA00049250"/>
    </source>
</evidence>
<proteinExistence type="inferred from homology"/>
<dbReference type="PANTHER" id="PTHR46529">
    <property type="entry name" value="TRNA WYBUTOSINE-SYNTHESIZING PROTEIN 4"/>
    <property type="match status" value="1"/>
</dbReference>
<feature type="region of interest" description="Disordered" evidence="16">
    <location>
        <begin position="710"/>
        <end position="738"/>
    </location>
</feature>
<dbReference type="InterPro" id="IPR015915">
    <property type="entry name" value="Kelch-typ_b-propeller"/>
</dbReference>
<dbReference type="Gene3D" id="2.120.10.80">
    <property type="entry name" value="Kelch-type beta propeller"/>
    <property type="match status" value="1"/>
</dbReference>
<evidence type="ECO:0000256" key="7">
    <source>
        <dbReference type="ARBA" id="ARBA00022603"/>
    </source>
</evidence>
<keyword evidence="9" id="KW-0949">S-adenosyl-L-methionine</keyword>
<dbReference type="Gene3D" id="6.10.140.1470">
    <property type="match status" value="1"/>
</dbReference>
<dbReference type="Proteomes" id="UP000192927">
    <property type="component" value="Unassembled WGS sequence"/>
</dbReference>
<keyword evidence="8 18" id="KW-0808">Transferase</keyword>
<dbReference type="UniPathway" id="UPA00375"/>
<dbReference type="EC" id="2.3.1.231" evidence="4"/>
<dbReference type="GO" id="GO:0008175">
    <property type="term" value="F:tRNA methyltransferase activity"/>
    <property type="evidence" value="ECO:0007669"/>
    <property type="project" value="TreeGrafter"/>
</dbReference>
<evidence type="ECO:0000256" key="11">
    <source>
        <dbReference type="ARBA" id="ARBA00025588"/>
    </source>
</evidence>
<comment type="pathway">
    <text evidence="2">tRNA modification; wybutosine-tRNA(Phe) biosynthesis.</text>
</comment>
<evidence type="ECO:0000256" key="8">
    <source>
        <dbReference type="ARBA" id="ARBA00022679"/>
    </source>
</evidence>
<dbReference type="InterPro" id="IPR041667">
    <property type="entry name" value="Cupin_8"/>
</dbReference>
<evidence type="ECO:0000256" key="13">
    <source>
        <dbReference type="ARBA" id="ARBA00030231"/>
    </source>
</evidence>
<evidence type="ECO:0000256" key="4">
    <source>
        <dbReference type="ARBA" id="ARBA00012155"/>
    </source>
</evidence>
<protein>
    <recommendedName>
        <fullName evidence="6">tRNA wybutosine-synthesizing protein 4</fullName>
        <ecNumber evidence="5">2.1.1.290</ecNumber>
        <ecNumber evidence="4">2.3.1.231</ecNumber>
    </recommendedName>
    <alternativeName>
        <fullName evidence="13">Leucine carboxyl methyltransferase 2</fullName>
    </alternativeName>
    <alternativeName>
        <fullName evidence="14">tRNA(Phe) (7-(3-amino-3-(methoxycarbonyl)propyl)wyosine(37)-N)-methoxycarbonyltransferase</fullName>
    </alternativeName>
    <alternativeName>
        <fullName evidence="12">tRNA(Phe) (7-(3-amino-3-carboxypropyl)wyosine(37)-O)-methyltransferase</fullName>
    </alternativeName>
</protein>
<dbReference type="Gene3D" id="2.60.120.650">
    <property type="entry name" value="Cupin"/>
    <property type="match status" value="1"/>
</dbReference>
<keyword evidence="19" id="KW-1185">Reference proteome</keyword>
<evidence type="ECO:0000256" key="2">
    <source>
        <dbReference type="ARBA" id="ARBA00004797"/>
    </source>
</evidence>
<dbReference type="EMBL" id="FWEW01003658">
    <property type="protein sequence ID" value="SLM40263.1"/>
    <property type="molecule type" value="Genomic_DNA"/>
</dbReference>
<evidence type="ECO:0000256" key="1">
    <source>
        <dbReference type="ARBA" id="ARBA00001806"/>
    </source>
</evidence>
<dbReference type="InterPro" id="IPR007213">
    <property type="entry name" value="Ppm1/Ppm2/Tcmp"/>
</dbReference>
<dbReference type="PROSITE" id="PS51184">
    <property type="entry name" value="JMJC"/>
    <property type="match status" value="1"/>
</dbReference>
<dbReference type="PANTHER" id="PTHR46529:SF1">
    <property type="entry name" value="TRNA WYBUTOSINE-SYNTHESIZING PROTEIN 4"/>
    <property type="match status" value="1"/>
</dbReference>
<evidence type="ECO:0000256" key="9">
    <source>
        <dbReference type="ARBA" id="ARBA00022691"/>
    </source>
</evidence>
<dbReference type="FunFam" id="2.60.120.650:FF:000043">
    <property type="entry name" value="tRNA wybutosine-synthesizing protein 4"/>
    <property type="match status" value="1"/>
</dbReference>
<sequence length="1039" mass="116171">MAQPSRPEAARKEQQDNSIMGTNNSSIVSKRSVERLYYAEPHFFRYFVKKPQRRSPIINRGYWLRMYAVEHVVRQFIEKPSERQKIVINLGCGYDPLPFQWLAKAPETCEHTTFVDVDYRQLIDKKCETIYSTQQLHNLLGHIEASKSVEAVRLRSDNYLAIGCDLGDTSKLDEALRNELDLANCLVLCIAEVSVTYMDVQAADAVISWAACLGDVRFCLLEQHLPEGVEHPFADAMMKHFHKLRTPLRSILQYPQLDDQQSRFLNRQWTSVVVRSLWDLWSDDNLLPMEQRLALNAVESFDEWEELALFASHYFLLVAANAPNHMKPTVENNYIGAHSSVTSKPYIGPRGDFLASLTLTHRKSEQQATRRFGALYPAHPGILHHQGGLGIQTRLNSANVYYRDDDKLISGDLILPPSVIRARMCHTVTSIDRAKSLLVGGRVSPDQALSDCWIVRNGSWERIEDLPLPLYRHSATSLELGGSTRGVLVYGGKTSGGVTVNLWLLWQESTGWVKVKQCSDSFLGPRFGAAMTSTGAREGILLGGMAEDGTNVAEMWHWSVDDRTTQASITLHLRSIDAGDPPGLRQVICRFGASLCWTSIGLLLVGGFSARVLVPREYEILGLIRGRSQSEDPGGLRWRPFRVDYAAEGPRFLFAGHSTYSDLDSVAIVGGGAVCFSFGTHWNEGIRTLKCGDDSPNQIWRPMEVSARNATNNDDKSYTNKDNVPTHQQSNPPAVPRIRVEEKKDFGNVLNKSQPVIMEGLDIGTCTQAWTLDYLKAKVGKDRLVVVHEAAESHMNFVTKNFRYVTKSFGDFVEELSKGSKQYLRSLAASKPTETPANISVDFPELSPDFCLPPQLEQVAQKAHSSPLRISGPVTMWLHYDVMANVLCQIRGAKRLILYPPRDVKYLGFPAGSSSSSTNVFSVDNDTPSFLAHTHPQVARLEAGDVLFVPPLWLHSAAPQGEVSIAVNVFFRSLESGYAAGRDVYGNRDLQAYEKGRKEVERMAKAFEGLPADVGGFYLDRLAEELRTKARAFDRSDSQ</sequence>
<name>A0A1W5DAS7_9LECA</name>
<evidence type="ECO:0000256" key="16">
    <source>
        <dbReference type="SAM" id="MobiDB-lite"/>
    </source>
</evidence>
<comment type="catalytic activity">
    <reaction evidence="15">
        <text>7-[(3S)-(3-amino-3-methoxycarbonyl)propyl]wyosine(37) in tRNA(Phe) + S-adenosyl-L-methionine + CO2 = wybutosine(37) in tRNA(Phe) + S-adenosyl-L-homocysteine + 2 H(+)</text>
        <dbReference type="Rhea" id="RHEA:37119"/>
        <dbReference type="Rhea" id="RHEA-COMP:11844"/>
        <dbReference type="Rhea" id="RHEA-COMP:11847"/>
        <dbReference type="ChEBI" id="CHEBI:15378"/>
        <dbReference type="ChEBI" id="CHEBI:16526"/>
        <dbReference type="ChEBI" id="CHEBI:57856"/>
        <dbReference type="ChEBI" id="CHEBI:59789"/>
        <dbReference type="ChEBI" id="CHEBI:73544"/>
        <dbReference type="ChEBI" id="CHEBI:74275"/>
        <dbReference type="EC" id="2.3.1.231"/>
    </reaction>
</comment>
<dbReference type="Pfam" id="PF13621">
    <property type="entry name" value="Cupin_8"/>
    <property type="match status" value="1"/>
</dbReference>
<feature type="region of interest" description="Disordered" evidence="16">
    <location>
        <begin position="1"/>
        <end position="24"/>
    </location>
</feature>
<comment type="similarity">
    <text evidence="3">Belongs to the methyltransferase superfamily. LCMT family.</text>
</comment>
<dbReference type="EC" id="2.1.1.290" evidence="5"/>
<evidence type="ECO:0000256" key="10">
    <source>
        <dbReference type="ARBA" id="ARBA00022694"/>
    </source>
</evidence>
<evidence type="ECO:0000313" key="18">
    <source>
        <dbReference type="EMBL" id="SLM40263.1"/>
    </source>
</evidence>
<evidence type="ECO:0000313" key="19">
    <source>
        <dbReference type="Proteomes" id="UP000192927"/>
    </source>
</evidence>
<evidence type="ECO:0000256" key="14">
    <source>
        <dbReference type="ARBA" id="ARBA00030847"/>
    </source>
</evidence>
<evidence type="ECO:0000256" key="5">
    <source>
        <dbReference type="ARBA" id="ARBA00012779"/>
    </source>
</evidence>
<dbReference type="InterPro" id="IPR029063">
    <property type="entry name" value="SAM-dependent_MTases_sf"/>
</dbReference>
<dbReference type="Pfam" id="PF13418">
    <property type="entry name" value="Beta-prop_TYW4"/>
    <property type="match status" value="1"/>
</dbReference>
<dbReference type="GO" id="GO:0030488">
    <property type="term" value="P:tRNA methylation"/>
    <property type="evidence" value="ECO:0007669"/>
    <property type="project" value="TreeGrafter"/>
</dbReference>
<comment type="catalytic activity">
    <reaction evidence="1">
        <text>7-[(3S)-3-amino-3-carboxypropyl]wyosine(37) in tRNA(Phe) + S-adenosyl-L-methionine = 7-[(3S)-(3-amino-3-methoxycarbonyl)propyl]wyosine(37) in tRNA(Phe) + S-adenosyl-L-homocysteine</text>
        <dbReference type="Rhea" id="RHEA:36903"/>
        <dbReference type="Rhea" id="RHEA-COMP:10379"/>
        <dbReference type="Rhea" id="RHEA-COMP:11844"/>
        <dbReference type="ChEBI" id="CHEBI:57856"/>
        <dbReference type="ChEBI" id="CHEBI:59789"/>
        <dbReference type="ChEBI" id="CHEBI:73543"/>
        <dbReference type="ChEBI" id="CHEBI:74275"/>
        <dbReference type="EC" id="2.1.1.290"/>
    </reaction>
</comment>
<evidence type="ECO:0000256" key="12">
    <source>
        <dbReference type="ARBA" id="ARBA00029750"/>
    </source>
</evidence>
<dbReference type="SUPFAM" id="SSF117281">
    <property type="entry name" value="Kelch motif"/>
    <property type="match status" value="1"/>
</dbReference>
<dbReference type="SUPFAM" id="SSF51197">
    <property type="entry name" value="Clavaminate synthase-like"/>
    <property type="match status" value="1"/>
</dbReference>
<feature type="compositionally biased region" description="Polar residues" evidence="16">
    <location>
        <begin position="720"/>
        <end position="732"/>
    </location>
</feature>
<dbReference type="AlphaFoldDB" id="A0A1W5DAS7"/>
<accession>A0A1W5DAS7</accession>
<dbReference type="GO" id="GO:0031591">
    <property type="term" value="P:wybutosine biosynthetic process"/>
    <property type="evidence" value="ECO:0007669"/>
    <property type="project" value="TreeGrafter"/>
</dbReference>
<dbReference type="SUPFAM" id="SSF53335">
    <property type="entry name" value="S-adenosyl-L-methionine-dependent methyltransferases"/>
    <property type="match status" value="1"/>
</dbReference>
<dbReference type="InterPro" id="IPR003347">
    <property type="entry name" value="JmjC_dom"/>
</dbReference>
<dbReference type="Gene3D" id="3.40.50.150">
    <property type="entry name" value="Vaccinia Virus protein VP39"/>
    <property type="match status" value="1"/>
</dbReference>
<keyword evidence="7 18" id="KW-0489">Methyltransferase</keyword>
<evidence type="ECO:0000256" key="6">
    <source>
        <dbReference type="ARBA" id="ARBA00018045"/>
    </source>
</evidence>
<evidence type="ECO:0000256" key="3">
    <source>
        <dbReference type="ARBA" id="ARBA00010703"/>
    </source>
</evidence>
<comment type="function">
    <text evidence="11">Probable S-adenosyl-L-methionine-dependent methyltransferase that acts as a component of the wybutosine biosynthesis pathway. Wybutosine is a hyper modified guanosine with a tricyclic base found at the 3'-position adjacent to the anticodon of eukaryotic phenylalanine tRNA. May methylate the carboxyl group of leucine residues to form alpha-leucine ester residues.</text>
</comment>
<dbReference type="Pfam" id="PF04072">
    <property type="entry name" value="LCM"/>
    <property type="match status" value="1"/>
</dbReference>
<organism evidence="18 19">
    <name type="scientific">Lasallia pustulata</name>
    <dbReference type="NCBI Taxonomy" id="136370"/>
    <lineage>
        <taxon>Eukaryota</taxon>
        <taxon>Fungi</taxon>
        <taxon>Dikarya</taxon>
        <taxon>Ascomycota</taxon>
        <taxon>Pezizomycotina</taxon>
        <taxon>Lecanoromycetes</taxon>
        <taxon>OSLEUM clade</taxon>
        <taxon>Umbilicariomycetidae</taxon>
        <taxon>Umbilicariales</taxon>
        <taxon>Umbilicariaceae</taxon>
        <taxon>Lasallia</taxon>
    </lineage>
</organism>